<name>A0A2G8LP22_STIJA</name>
<dbReference type="Proteomes" id="UP000230750">
    <property type="component" value="Unassembled WGS sequence"/>
</dbReference>
<evidence type="ECO:0000313" key="2">
    <source>
        <dbReference type="EMBL" id="PIK61987.1"/>
    </source>
</evidence>
<keyword evidence="3" id="KW-1185">Reference proteome</keyword>
<proteinExistence type="predicted"/>
<protein>
    <submittedName>
        <fullName evidence="2">Uncharacterized protein</fullName>
    </submittedName>
</protein>
<accession>A0A2G8LP22</accession>
<feature type="compositionally biased region" description="Basic and acidic residues" evidence="1">
    <location>
        <begin position="314"/>
        <end position="332"/>
    </location>
</feature>
<dbReference type="InterPro" id="IPR031525">
    <property type="entry name" value="CC190"/>
</dbReference>
<gene>
    <name evidence="2" type="ORF">BSL78_00998</name>
</gene>
<comment type="caution">
    <text evidence="2">The sequence shown here is derived from an EMBL/GenBank/DDBJ whole genome shotgun (WGS) entry which is preliminary data.</text>
</comment>
<dbReference type="OrthoDB" id="10050903at2759"/>
<dbReference type="AlphaFoldDB" id="A0A2G8LP22"/>
<feature type="compositionally biased region" description="Polar residues" evidence="1">
    <location>
        <begin position="80"/>
        <end position="94"/>
    </location>
</feature>
<feature type="region of interest" description="Disordered" evidence="1">
    <location>
        <begin position="297"/>
        <end position="332"/>
    </location>
</feature>
<evidence type="ECO:0000256" key="1">
    <source>
        <dbReference type="SAM" id="MobiDB-lite"/>
    </source>
</evidence>
<dbReference type="PANTHER" id="PTHR36871:SF1">
    <property type="entry name" value="COILED-COIL DOMAIN-CONTAINING PROTEIN 190"/>
    <property type="match status" value="1"/>
</dbReference>
<sequence>MSLAADTEEKAYKHNKRAGRLLAQELDAQRDMERMHLETIRKEKIRLQKELEKVRNKGQYLVGRKPPITKGTRLLQSRYASQSNIDPSQSLNIDSSDRHLTTSPVNRQSGLPRLQSGQVIEESALETEYRSRRNGYDQVVNKKQLNHQRQRVELEMEQNFLNARVEQFTRSLTPQTLHKSSQPEGKGVEKEEGQISYEEIITLNGDDGNKSMKSSSSIDSLKPKRKKSRQMTIADYDVNQAKTSVAKRLLSEGEDNRTTGGQGVVPSLVNNKKKLLRRRSTQIGLVNRDEVNKYAQLESQNSSSVSQGNVPDEEQTKDRKYKDKKEMNNRDSEVQLNLKGVGANTRRQVLQIIENPDLQFDDDRYAPDGELRTVHMLPDQEEAFEEARHARYLRWRNPKEMAKEKELSVGDIFAKDSSGRYIPDTVREDGQTVNA</sequence>
<feature type="compositionally biased region" description="Low complexity" evidence="1">
    <location>
        <begin position="211"/>
        <end position="220"/>
    </location>
</feature>
<feature type="compositionally biased region" description="Polar residues" evidence="1">
    <location>
        <begin position="171"/>
        <end position="183"/>
    </location>
</feature>
<dbReference type="PANTHER" id="PTHR36871">
    <property type="entry name" value="COILED-COIL DOMAIN-CONTAINING PROTEIN 190"/>
    <property type="match status" value="1"/>
</dbReference>
<reference evidence="2 3" key="1">
    <citation type="journal article" date="2017" name="PLoS Biol.">
        <title>The sea cucumber genome provides insights into morphological evolution and visceral regeneration.</title>
        <authorList>
            <person name="Zhang X."/>
            <person name="Sun L."/>
            <person name="Yuan J."/>
            <person name="Sun Y."/>
            <person name="Gao Y."/>
            <person name="Zhang L."/>
            <person name="Li S."/>
            <person name="Dai H."/>
            <person name="Hamel J.F."/>
            <person name="Liu C."/>
            <person name="Yu Y."/>
            <person name="Liu S."/>
            <person name="Lin W."/>
            <person name="Guo K."/>
            <person name="Jin S."/>
            <person name="Xu P."/>
            <person name="Storey K.B."/>
            <person name="Huan P."/>
            <person name="Zhang T."/>
            <person name="Zhou Y."/>
            <person name="Zhang J."/>
            <person name="Lin C."/>
            <person name="Li X."/>
            <person name="Xing L."/>
            <person name="Huo D."/>
            <person name="Sun M."/>
            <person name="Wang L."/>
            <person name="Mercier A."/>
            <person name="Li F."/>
            <person name="Yang H."/>
            <person name="Xiang J."/>
        </authorList>
    </citation>
    <scope>NUCLEOTIDE SEQUENCE [LARGE SCALE GENOMIC DNA]</scope>
    <source>
        <strain evidence="2">Shaxun</strain>
        <tissue evidence="2">Muscle</tissue>
    </source>
</reference>
<feature type="region of interest" description="Disordered" evidence="1">
    <location>
        <begin position="80"/>
        <end position="116"/>
    </location>
</feature>
<dbReference type="EMBL" id="MRZV01000020">
    <property type="protein sequence ID" value="PIK61987.1"/>
    <property type="molecule type" value="Genomic_DNA"/>
</dbReference>
<evidence type="ECO:0000313" key="3">
    <source>
        <dbReference type="Proteomes" id="UP000230750"/>
    </source>
</evidence>
<feature type="compositionally biased region" description="Low complexity" evidence="1">
    <location>
        <begin position="299"/>
        <end position="310"/>
    </location>
</feature>
<feature type="region of interest" description="Disordered" evidence="1">
    <location>
        <begin position="171"/>
        <end position="235"/>
    </location>
</feature>
<organism evidence="2 3">
    <name type="scientific">Stichopus japonicus</name>
    <name type="common">Sea cucumber</name>
    <dbReference type="NCBI Taxonomy" id="307972"/>
    <lineage>
        <taxon>Eukaryota</taxon>
        <taxon>Metazoa</taxon>
        <taxon>Echinodermata</taxon>
        <taxon>Eleutherozoa</taxon>
        <taxon>Echinozoa</taxon>
        <taxon>Holothuroidea</taxon>
        <taxon>Aspidochirotacea</taxon>
        <taxon>Aspidochirotida</taxon>
        <taxon>Stichopodidae</taxon>
        <taxon>Apostichopus</taxon>
    </lineage>
</organism>